<feature type="compositionally biased region" description="Basic and acidic residues" evidence="2">
    <location>
        <begin position="892"/>
        <end position="903"/>
    </location>
</feature>
<feature type="region of interest" description="Disordered" evidence="2">
    <location>
        <begin position="331"/>
        <end position="372"/>
    </location>
</feature>
<feature type="compositionally biased region" description="Polar residues" evidence="2">
    <location>
        <begin position="772"/>
        <end position="791"/>
    </location>
</feature>
<feature type="compositionally biased region" description="Basic residues" evidence="2">
    <location>
        <begin position="1015"/>
        <end position="1024"/>
    </location>
</feature>
<feature type="region of interest" description="Disordered" evidence="2">
    <location>
        <begin position="771"/>
        <end position="1113"/>
    </location>
</feature>
<dbReference type="EMBL" id="JAGTJR010000076">
    <property type="protein sequence ID" value="KAH7015998.1"/>
    <property type="molecule type" value="Genomic_DNA"/>
</dbReference>
<keyword evidence="1" id="KW-0175">Coiled coil</keyword>
<feature type="compositionally biased region" description="Basic and acidic residues" evidence="2">
    <location>
        <begin position="1025"/>
        <end position="1059"/>
    </location>
</feature>
<feature type="compositionally biased region" description="Polar residues" evidence="2">
    <location>
        <begin position="138"/>
        <end position="147"/>
    </location>
</feature>
<proteinExistence type="predicted"/>
<reference evidence="3 4" key="1">
    <citation type="journal article" date="2021" name="Nat. Commun.">
        <title>Genetic determinants of endophytism in the Arabidopsis root mycobiome.</title>
        <authorList>
            <person name="Mesny F."/>
            <person name="Miyauchi S."/>
            <person name="Thiergart T."/>
            <person name="Pickel B."/>
            <person name="Atanasova L."/>
            <person name="Karlsson M."/>
            <person name="Huettel B."/>
            <person name="Barry K.W."/>
            <person name="Haridas S."/>
            <person name="Chen C."/>
            <person name="Bauer D."/>
            <person name="Andreopoulos W."/>
            <person name="Pangilinan J."/>
            <person name="LaButti K."/>
            <person name="Riley R."/>
            <person name="Lipzen A."/>
            <person name="Clum A."/>
            <person name="Drula E."/>
            <person name="Henrissat B."/>
            <person name="Kohler A."/>
            <person name="Grigoriev I.V."/>
            <person name="Martin F.M."/>
            <person name="Hacquard S."/>
        </authorList>
    </citation>
    <scope>NUCLEOTIDE SEQUENCE [LARGE SCALE GENOMIC DNA]</scope>
    <source>
        <strain evidence="3 4">MPI-SDFR-AT-0080</strain>
    </source>
</reference>
<feature type="compositionally biased region" description="Low complexity" evidence="2">
    <location>
        <begin position="342"/>
        <end position="353"/>
    </location>
</feature>
<gene>
    <name evidence="3" type="ORF">B0J12DRAFT_689084</name>
</gene>
<accession>A0ABQ8FU52</accession>
<keyword evidence="4" id="KW-1185">Reference proteome</keyword>
<feature type="compositionally biased region" description="Polar residues" evidence="2">
    <location>
        <begin position="950"/>
        <end position="961"/>
    </location>
</feature>
<feature type="region of interest" description="Disordered" evidence="2">
    <location>
        <begin position="84"/>
        <end position="147"/>
    </location>
</feature>
<feature type="compositionally biased region" description="Polar residues" evidence="2">
    <location>
        <begin position="917"/>
        <end position="930"/>
    </location>
</feature>
<evidence type="ECO:0000256" key="1">
    <source>
        <dbReference type="SAM" id="Coils"/>
    </source>
</evidence>
<feature type="compositionally biased region" description="Low complexity" evidence="2">
    <location>
        <begin position="14"/>
        <end position="32"/>
    </location>
</feature>
<comment type="caution">
    <text evidence="3">The sequence shown here is derived from an EMBL/GenBank/DDBJ whole genome shotgun (WGS) entry which is preliminary data.</text>
</comment>
<feature type="compositionally biased region" description="Polar residues" evidence="2">
    <location>
        <begin position="838"/>
        <end position="849"/>
    </location>
</feature>
<feature type="compositionally biased region" description="Basic and acidic residues" evidence="2">
    <location>
        <begin position="983"/>
        <end position="997"/>
    </location>
</feature>
<sequence>MAAFAQASRASTPTRPTSLLRSHSSSHTKSLPDGSCSFRDTHTFGINAPACTCKHFWGDAENPICPCGHHACFHEQSALHAPSPVANPLDFQPAAYPHSARRTSEERYRSGQADRRQCFTPSRTPSRGSHLRRSLSGETTVDDGQQSVQGAAIPTASHAGSSGPRKNDLPSIPPICQLDSRDYQFGSMQQLDQPSGYIQPRPAASLQSATSGPHTINPFETDALKEWHRTIGQTRESSLLASTVRYSTDGESQRPRNSPSRAFLESVVQARRATNQTPALSTAVRSEAALQSATDLATYSVASLTDLQAYEQHLQEAHSLIGSVVREMATAEDAHDPIRPLSPTQSNTPQQSSRARSNASPKNTAGSQGSLPKAIPSALRKLAPQLLALQQHLASQPSISSTMQNISDRLWMLENASFQHLPAEEINEKFELMDGRILDTEQRLNELEHQYYVMQEEKEEKERAEAESQQDEVSGSKSILAKVLDETDKLVRLSEIEQRLEDLEAAVPSDANPWEIEVVLLPWGRDLRGIWYPEGELAQLAASSQKPADSRSRRQLPTSSPPSKAIQLLSRHSEADEKLFPRACGSKGKVWHRLKSRGFVKTVTIKDPAARHILTSISEAFGDDILRNERDLSQLTTDSEISDLSQESFESPPFVEYTGLRAPVIPLRKVRRDNQLLFMGQSDLVTPSLWDIQFLSSGMIHFASGKRRLFVTTPDAYLQTSNDSTAWTWPMINNMPRVDISLPAAADNEAQISDDDYEPWWEWHPDYDQLDYPSSVNPSDDSQSPFGSASPKSMPLRPSQESPWGTCPANVSAGRAAQYTPESQPPPRPPRPFRRTVSAPTTQVTTCTSPRKRRADGAPADSDESGSDVTLSEFVSHMRKESNKRRCTSRSISKEDVSSRGSDETATAGVTRKFLGQQFTPCPTPSTESNLPFLAQGGEMDLRNVGASAKPNSQRRPSNRGSDAYATPQATCSPGGVELDASDTERDCASSDDGAHEDSDESDHQANVGAEARTHRNVRNKKRTTHIERDMHVGHGDEEMSDTHDEWNGITSDDPRGESDVSQNPGSVDFIGSPEIKQESNDELMDSKMYGHPPLPRPPVAYAGSHIRRGGRL</sequence>
<name>A0ABQ8FU52_9PEZI</name>
<feature type="region of interest" description="Disordered" evidence="2">
    <location>
        <begin position="542"/>
        <end position="565"/>
    </location>
</feature>
<feature type="compositionally biased region" description="Polar residues" evidence="2">
    <location>
        <begin position="354"/>
        <end position="370"/>
    </location>
</feature>
<organism evidence="3 4">
    <name type="scientific">Macrophomina phaseolina</name>
    <dbReference type="NCBI Taxonomy" id="35725"/>
    <lineage>
        <taxon>Eukaryota</taxon>
        <taxon>Fungi</taxon>
        <taxon>Dikarya</taxon>
        <taxon>Ascomycota</taxon>
        <taxon>Pezizomycotina</taxon>
        <taxon>Dothideomycetes</taxon>
        <taxon>Dothideomycetes incertae sedis</taxon>
        <taxon>Botryosphaeriales</taxon>
        <taxon>Botryosphaeriaceae</taxon>
        <taxon>Macrophomina</taxon>
    </lineage>
</organism>
<evidence type="ECO:0000256" key="2">
    <source>
        <dbReference type="SAM" id="MobiDB-lite"/>
    </source>
</evidence>
<feature type="region of interest" description="Disordered" evidence="2">
    <location>
        <begin position="1"/>
        <end position="32"/>
    </location>
</feature>
<feature type="compositionally biased region" description="Basic and acidic residues" evidence="2">
    <location>
        <begin position="102"/>
        <end position="117"/>
    </location>
</feature>
<protein>
    <submittedName>
        <fullName evidence="3">Uncharacterized protein</fullName>
    </submittedName>
</protein>
<dbReference type="Proteomes" id="UP000774617">
    <property type="component" value="Unassembled WGS sequence"/>
</dbReference>
<evidence type="ECO:0000313" key="4">
    <source>
        <dbReference type="Proteomes" id="UP000774617"/>
    </source>
</evidence>
<feature type="coiled-coil region" evidence="1">
    <location>
        <begin position="437"/>
        <end position="474"/>
    </location>
</feature>
<evidence type="ECO:0000313" key="3">
    <source>
        <dbReference type="EMBL" id="KAH7015998.1"/>
    </source>
</evidence>